<evidence type="ECO:0000313" key="2">
    <source>
        <dbReference type="EMBL" id="CAJ2503483.1"/>
    </source>
</evidence>
<dbReference type="Proteomes" id="UP001295740">
    <property type="component" value="Unassembled WGS sequence"/>
</dbReference>
<keyword evidence="3" id="KW-1185">Reference proteome</keyword>
<comment type="caution">
    <text evidence="2">The sequence shown here is derived from an EMBL/GenBank/DDBJ whole genome shotgun (WGS) entry which is preliminary data.</text>
</comment>
<evidence type="ECO:0000256" key="1">
    <source>
        <dbReference type="SAM" id="MobiDB-lite"/>
    </source>
</evidence>
<protein>
    <submittedName>
        <fullName evidence="2">Uu.00g108770.m01.CDS01</fullName>
    </submittedName>
</protein>
<dbReference type="EMBL" id="CAUWAG010000006">
    <property type="protein sequence ID" value="CAJ2503483.1"/>
    <property type="molecule type" value="Genomic_DNA"/>
</dbReference>
<evidence type="ECO:0000313" key="3">
    <source>
        <dbReference type="Proteomes" id="UP001295740"/>
    </source>
</evidence>
<reference evidence="2" key="1">
    <citation type="submission" date="2023-10" db="EMBL/GenBank/DDBJ databases">
        <authorList>
            <person name="Hackl T."/>
        </authorList>
    </citation>
    <scope>NUCLEOTIDE SEQUENCE</scope>
</reference>
<feature type="compositionally biased region" description="Acidic residues" evidence="1">
    <location>
        <begin position="127"/>
        <end position="168"/>
    </location>
</feature>
<sequence length="182" mass="19963">MCVPLWEQDRCAHHDCANPIGVPRTVRHRRCKALPRGTKPAYCPHFNAAGGECIRLSPVGYCGTACAAADLRELFDSARALREEAVTLRRKQRKQAKRAEKLVDRSAVLERVTRRVLRMTEGRVGGGDEDSEGSGDTEETGDDADDDGDDGEGDDEFESMDLDEEGDVEASAKSGRGRRGRT</sequence>
<name>A0AAI8VEM0_9PEZI</name>
<organism evidence="2 3">
    <name type="scientific">Anthostomella pinea</name>
    <dbReference type="NCBI Taxonomy" id="933095"/>
    <lineage>
        <taxon>Eukaryota</taxon>
        <taxon>Fungi</taxon>
        <taxon>Dikarya</taxon>
        <taxon>Ascomycota</taxon>
        <taxon>Pezizomycotina</taxon>
        <taxon>Sordariomycetes</taxon>
        <taxon>Xylariomycetidae</taxon>
        <taxon>Xylariales</taxon>
        <taxon>Xylariaceae</taxon>
        <taxon>Anthostomella</taxon>
    </lineage>
</organism>
<dbReference type="AlphaFoldDB" id="A0AAI8VEM0"/>
<accession>A0AAI8VEM0</accession>
<proteinExistence type="predicted"/>
<gene>
    <name evidence="2" type="ORF">KHLLAP_LOCUS3951</name>
</gene>
<feature type="region of interest" description="Disordered" evidence="1">
    <location>
        <begin position="119"/>
        <end position="182"/>
    </location>
</feature>